<evidence type="ECO:0000259" key="5">
    <source>
        <dbReference type="PROSITE" id="PS51194"/>
    </source>
</evidence>
<sequence length="1339" mass="149494">MASPEDGRQPVPVQVALHRPIHTETLCNTTVEARIASPTRYNIASQSSERATDAHVSTPVTSGSAISASEPKTTPLTPLHTPGAETYGFIQNLDVYIPVGVLKRKDRTHFAEQLDILNSTPEAPDGFPHAEVANLEKHRWIWTSVYPYSRDPRWSFVRVYVLPDDVGRKIIPRSSSALRRALKLVMAKIDRSSEAWAGVSPSSERETIDSERDKEDESLWYIFNTLDDPSPRADSIQDPHGRSAMQDILAAGTEGDSGVPGLKTPLYPYQRRSAATMIQREVQPAPMLDPRLQKRISPTGREYYYDKEEARIVCEKKLYSEARGGILAETMGCGKTLICLAVILATRGHFPEIPLEYQQMENPVRDKTASLMTMAATAAGRLSLPWKRHFDTLKSFGECYDGCVKACEEHRGSYTIPPPPARHGGRSGVAYPRPPPQRRLLGHGTLIIVPPNLMNHWEHEIQSHTEGLKVLTLRTSSDVTPEPEALLEYDIVLFSRIRFEKEAGEVVNNRRHSIRPVESKLTKIHWLRIIVDEGHNVAGHGQKTNMVHVLNQLHVERRWIVSGTPSSGLYGVEVSLASRETHMSETDLSEATVAVLHGRRKTGHALESELKDLDKLRHIVIEFLDLKPWSNSRADDPANWTTYMKPVGEDGKRRKAPSLRATLQSMVVRHRMETIHNEIPLPRLHNTVVRLEPTFYDRLNLNLFIFALAVNVITSERKDQDYMFHARNRTHLSQLISNLRQAGFWWAGSEGDLPGTVDNATKYLDNNRHRMSEDDIAMLTEGIRIARIALNCGSWNAFKNLHELGVFVENFPSHARSLWALDNSSDTSTILLGISQAHQAQKFVTSHLTLANPAEGLAGAGIKVRRELAEVAELDPAKKSTPDKQATTKSPKKASKTFKKNLFKTLPQESPLAQTKLVATASAKLTYLLDQVDQLHKEEKIIIFYDNNNSAYWIAEGLELLGIDFRIYANTLKPALRTAYLKLFRESEDVRVLLMDLRQASHGLHIANASRVFIVNPIWQPNVESQAIKRAHRIGQRRPVFVETLVLKDTLEDKMLTRRKAMSDMEIQRAEKDLLDDQTMSSIIQAERFLPIAEDEASASVKVAYLRNPPGFFDRHKLALADDFYDQPTNPTASSTLTPKRKRAVVIDTDSSTPEASDTVAPKRIIGISGPSSSGKTTLARLLQGIFSQLDSPHLTTFIIHEDDFYFPDDKIPYTTTATGKTIQDWDTIAAIDVPLLASALRYVRTHGALPPRLKSIQDLNEASDAGVPADVLAQLRAEVSARLARRPATEPSTVAFLEGFLLYAPPPGTKDQTHVLRAVHDQIDWACAGAAGGACGEG</sequence>
<dbReference type="GO" id="GO:0005634">
    <property type="term" value="C:nucleus"/>
    <property type="evidence" value="ECO:0007669"/>
    <property type="project" value="TreeGrafter"/>
</dbReference>
<dbReference type="PANTHER" id="PTHR45626">
    <property type="entry name" value="TRANSCRIPTION TERMINATION FACTOR 2-RELATED"/>
    <property type="match status" value="1"/>
</dbReference>
<dbReference type="InterPro" id="IPR038718">
    <property type="entry name" value="SNF2-like_sf"/>
</dbReference>
<keyword evidence="2" id="KW-0378">Hydrolase</keyword>
<name>Q0CQP8_ASPTN</name>
<dbReference type="CDD" id="cd18793">
    <property type="entry name" value="SF2_C_SNF"/>
    <property type="match status" value="1"/>
</dbReference>
<dbReference type="OMA" id="NLVDHWL"/>
<feature type="region of interest" description="Disordered" evidence="4">
    <location>
        <begin position="42"/>
        <end position="77"/>
    </location>
</feature>
<dbReference type="GO" id="GO:0005524">
    <property type="term" value="F:ATP binding"/>
    <property type="evidence" value="ECO:0007669"/>
    <property type="project" value="UniProtKB-KW"/>
</dbReference>
<evidence type="ECO:0000256" key="4">
    <source>
        <dbReference type="SAM" id="MobiDB-lite"/>
    </source>
</evidence>
<dbReference type="SMART" id="SM00487">
    <property type="entry name" value="DEXDc"/>
    <property type="match status" value="1"/>
</dbReference>
<keyword evidence="3" id="KW-0067">ATP-binding</keyword>
<evidence type="ECO:0000256" key="3">
    <source>
        <dbReference type="ARBA" id="ARBA00022840"/>
    </source>
</evidence>
<dbReference type="InterPro" id="IPR050628">
    <property type="entry name" value="SNF2_RAD54_helicase_TF"/>
</dbReference>
<evidence type="ECO:0000313" key="6">
    <source>
        <dbReference type="EMBL" id="EAU35788.1"/>
    </source>
</evidence>
<dbReference type="GeneID" id="4318327"/>
<dbReference type="GO" id="GO:0006281">
    <property type="term" value="P:DNA repair"/>
    <property type="evidence" value="ECO:0007669"/>
    <property type="project" value="TreeGrafter"/>
</dbReference>
<feature type="domain" description="Helicase C-terminal" evidence="5">
    <location>
        <begin position="924"/>
        <end position="1083"/>
    </location>
</feature>
<dbReference type="EMBL" id="CH476598">
    <property type="protein sequence ID" value="EAU35788.1"/>
    <property type="molecule type" value="Genomic_DNA"/>
</dbReference>
<dbReference type="STRING" id="341663.Q0CQP8"/>
<dbReference type="Pfam" id="PF00176">
    <property type="entry name" value="SNF2-rel_dom"/>
    <property type="match status" value="1"/>
</dbReference>
<feature type="compositionally biased region" description="Polar residues" evidence="4">
    <location>
        <begin position="58"/>
        <end position="67"/>
    </location>
</feature>
<evidence type="ECO:0000313" key="7">
    <source>
        <dbReference type="Proteomes" id="UP000007963"/>
    </source>
</evidence>
<dbReference type="eggNOG" id="KOG3308">
    <property type="taxonomic scope" value="Eukaryota"/>
</dbReference>
<dbReference type="SUPFAM" id="SSF52540">
    <property type="entry name" value="P-loop containing nucleoside triphosphate hydrolases"/>
    <property type="match status" value="3"/>
</dbReference>
<dbReference type="Gene3D" id="3.40.50.10810">
    <property type="entry name" value="Tandem AAA-ATPase domain"/>
    <property type="match status" value="1"/>
</dbReference>
<protein>
    <recommendedName>
        <fullName evidence="5">Helicase C-terminal domain-containing protein</fullName>
    </recommendedName>
</protein>
<dbReference type="RefSeq" id="XP_001213164.1">
    <property type="nucleotide sequence ID" value="XM_001213164.1"/>
</dbReference>
<organism evidence="6 7">
    <name type="scientific">Aspergillus terreus (strain NIH 2624 / FGSC A1156)</name>
    <dbReference type="NCBI Taxonomy" id="341663"/>
    <lineage>
        <taxon>Eukaryota</taxon>
        <taxon>Fungi</taxon>
        <taxon>Dikarya</taxon>
        <taxon>Ascomycota</taxon>
        <taxon>Pezizomycotina</taxon>
        <taxon>Eurotiomycetes</taxon>
        <taxon>Eurotiomycetidae</taxon>
        <taxon>Eurotiales</taxon>
        <taxon>Aspergillaceae</taxon>
        <taxon>Aspergillus</taxon>
        <taxon>Aspergillus subgen. Circumdati</taxon>
    </lineage>
</organism>
<dbReference type="GO" id="GO:0016787">
    <property type="term" value="F:hydrolase activity"/>
    <property type="evidence" value="ECO:0007669"/>
    <property type="project" value="UniProtKB-KW"/>
</dbReference>
<proteinExistence type="predicted"/>
<dbReference type="VEuPathDB" id="FungiDB:ATEG_03986"/>
<accession>Q0CQP8</accession>
<dbReference type="InterPro" id="IPR001650">
    <property type="entry name" value="Helicase_C-like"/>
</dbReference>
<dbReference type="InterPro" id="IPR049730">
    <property type="entry name" value="SNF2/RAD54-like_C"/>
</dbReference>
<reference evidence="7" key="1">
    <citation type="submission" date="2005-09" db="EMBL/GenBank/DDBJ databases">
        <title>Annotation of the Aspergillus terreus NIH2624 genome.</title>
        <authorList>
            <person name="Birren B.W."/>
            <person name="Lander E.S."/>
            <person name="Galagan J.E."/>
            <person name="Nusbaum C."/>
            <person name="Devon K."/>
            <person name="Henn M."/>
            <person name="Ma L.-J."/>
            <person name="Jaffe D.B."/>
            <person name="Butler J."/>
            <person name="Alvarez P."/>
            <person name="Gnerre S."/>
            <person name="Grabherr M."/>
            <person name="Kleber M."/>
            <person name="Mauceli E.W."/>
            <person name="Brockman W."/>
            <person name="Rounsley S."/>
            <person name="Young S.K."/>
            <person name="LaButti K."/>
            <person name="Pushparaj V."/>
            <person name="DeCaprio D."/>
            <person name="Crawford M."/>
            <person name="Koehrsen M."/>
            <person name="Engels R."/>
            <person name="Montgomery P."/>
            <person name="Pearson M."/>
            <person name="Howarth C."/>
            <person name="Larson L."/>
            <person name="Luoma S."/>
            <person name="White J."/>
            <person name="Alvarado L."/>
            <person name="Kodira C.D."/>
            <person name="Zeng Q."/>
            <person name="Oleary S."/>
            <person name="Yandava C."/>
            <person name="Denning D.W."/>
            <person name="Nierman W.C."/>
            <person name="Milne T."/>
            <person name="Madden K."/>
        </authorList>
    </citation>
    <scope>NUCLEOTIDE SEQUENCE [LARGE SCALE GENOMIC DNA]</scope>
    <source>
        <strain evidence="7">NIH 2624 / FGSC A1156</strain>
    </source>
</reference>
<evidence type="ECO:0000256" key="2">
    <source>
        <dbReference type="ARBA" id="ARBA00022801"/>
    </source>
</evidence>
<dbReference type="PROSITE" id="PS51194">
    <property type="entry name" value="HELICASE_CTER"/>
    <property type="match status" value="1"/>
</dbReference>
<dbReference type="GO" id="GO:0008094">
    <property type="term" value="F:ATP-dependent activity, acting on DNA"/>
    <property type="evidence" value="ECO:0007669"/>
    <property type="project" value="TreeGrafter"/>
</dbReference>
<dbReference type="Proteomes" id="UP000007963">
    <property type="component" value="Unassembled WGS sequence"/>
</dbReference>
<dbReference type="InterPro" id="IPR027417">
    <property type="entry name" value="P-loop_NTPase"/>
</dbReference>
<feature type="region of interest" description="Disordered" evidence="4">
    <location>
        <begin position="875"/>
        <end position="895"/>
    </location>
</feature>
<keyword evidence="1" id="KW-0547">Nucleotide-binding</keyword>
<dbReference type="PANTHER" id="PTHR45626:SF51">
    <property type="entry name" value="SNF2-RELATED DOMAIN-CONTAINING PROTEIN"/>
    <property type="match status" value="1"/>
</dbReference>
<dbReference type="Gene3D" id="3.40.50.300">
    <property type="entry name" value="P-loop containing nucleotide triphosphate hydrolases"/>
    <property type="match status" value="2"/>
</dbReference>
<dbReference type="HOGENOM" id="CLU_003233_2_0_1"/>
<dbReference type="Pfam" id="PF00271">
    <property type="entry name" value="Helicase_C"/>
    <property type="match status" value="1"/>
</dbReference>
<evidence type="ECO:0000256" key="1">
    <source>
        <dbReference type="ARBA" id="ARBA00022741"/>
    </source>
</evidence>
<gene>
    <name evidence="6" type="ORF">ATEG_03986</name>
</gene>
<dbReference type="InterPro" id="IPR014001">
    <property type="entry name" value="Helicase_ATP-bd"/>
</dbReference>
<dbReference type="InterPro" id="IPR000330">
    <property type="entry name" value="SNF2_N"/>
</dbReference>
<dbReference type="OrthoDB" id="2801544at2759"/>
<dbReference type="eggNOG" id="KOG1001">
    <property type="taxonomic scope" value="Eukaryota"/>
</dbReference>